<evidence type="ECO:0000256" key="1">
    <source>
        <dbReference type="SAM" id="MobiDB-lite"/>
    </source>
</evidence>
<reference evidence="2" key="1">
    <citation type="submission" date="2020-03" db="EMBL/GenBank/DDBJ databases">
        <authorList>
            <person name="Weist P."/>
        </authorList>
    </citation>
    <scope>NUCLEOTIDE SEQUENCE</scope>
</reference>
<name>A0A9N7YDS5_PLEPL</name>
<evidence type="ECO:0000313" key="3">
    <source>
        <dbReference type="Proteomes" id="UP001153269"/>
    </source>
</evidence>
<keyword evidence="3" id="KW-1185">Reference proteome</keyword>
<dbReference type="AlphaFoldDB" id="A0A9N7YDS5"/>
<sequence>MCTQADTRPPSEDIFIKTFQLSGRRDGELSTVALSLSTGRLSTVHSNMDLHNSTPASGLELLDTRLSIAKFFVVNKFDRQERSDSVQRQRERERETERERQTDTDRVAERESTDRQQRSESRQDTTEREIQTEETDRVDKTQTDSREMSRQDRESESDMTDRQRERETDRQRRETDRER</sequence>
<dbReference type="Proteomes" id="UP001153269">
    <property type="component" value="Unassembled WGS sequence"/>
</dbReference>
<comment type="caution">
    <text evidence="2">The sequence shown here is derived from an EMBL/GenBank/DDBJ whole genome shotgun (WGS) entry which is preliminary data.</text>
</comment>
<organism evidence="2 3">
    <name type="scientific">Pleuronectes platessa</name>
    <name type="common">European plaice</name>
    <dbReference type="NCBI Taxonomy" id="8262"/>
    <lineage>
        <taxon>Eukaryota</taxon>
        <taxon>Metazoa</taxon>
        <taxon>Chordata</taxon>
        <taxon>Craniata</taxon>
        <taxon>Vertebrata</taxon>
        <taxon>Euteleostomi</taxon>
        <taxon>Actinopterygii</taxon>
        <taxon>Neopterygii</taxon>
        <taxon>Teleostei</taxon>
        <taxon>Neoteleostei</taxon>
        <taxon>Acanthomorphata</taxon>
        <taxon>Carangaria</taxon>
        <taxon>Pleuronectiformes</taxon>
        <taxon>Pleuronectoidei</taxon>
        <taxon>Pleuronectidae</taxon>
        <taxon>Pleuronectes</taxon>
    </lineage>
</organism>
<gene>
    <name evidence="2" type="ORF">PLEPLA_LOCUS15728</name>
</gene>
<feature type="region of interest" description="Disordered" evidence="1">
    <location>
        <begin position="80"/>
        <end position="179"/>
    </location>
</feature>
<evidence type="ECO:0000313" key="2">
    <source>
        <dbReference type="EMBL" id="CAB1427785.1"/>
    </source>
</evidence>
<protein>
    <submittedName>
        <fullName evidence="2">Uncharacterized protein</fullName>
    </submittedName>
</protein>
<dbReference type="EMBL" id="CADEAL010000999">
    <property type="protein sequence ID" value="CAB1427785.1"/>
    <property type="molecule type" value="Genomic_DNA"/>
</dbReference>
<proteinExistence type="predicted"/>
<accession>A0A9N7YDS5</accession>